<evidence type="ECO:0000313" key="3">
    <source>
        <dbReference type="EMBL" id="AKV04368.1"/>
    </source>
</evidence>
<evidence type="ECO:0000256" key="1">
    <source>
        <dbReference type="SAM" id="MobiDB-lite"/>
    </source>
</evidence>
<keyword evidence="2" id="KW-0732">Signal</keyword>
<evidence type="ECO:0000256" key="2">
    <source>
        <dbReference type="SAM" id="SignalP"/>
    </source>
</evidence>
<dbReference type="KEGG" id="llu:AKJ09_11031"/>
<name>A0A0K1QF68_9BACT</name>
<sequence length="360" mass="38433">MWLRVGSSRMPVAFVALGAMAGTLAVAKPAGAEAKFAFSWRAASDNACLTEEKVRAALEKKLRRSVFSSLDEADIAIEGEELRDAHRYRARITQRDRAGRELGSRELTAETCGALERMTVVLIALVLEPGGAASATDGERPPENPESEEPAGKPLPVAPHEDGRLASADTSRRPSSPPLVAQPARPRRVELHAGVGMGAATGMLPRVSASVRLTTRLTVHGSRLSADWSAGVSLPQSVTEDAVRATFTLVDQQVRGCWAWFDRPSSRIDTCAGGFFSALVPTGDNLDNRNGSALSLFGPTASLALRLKETPATVHVELGVLAPTSRYNVTYLARSGEERTLYATPPLMAMATVAGTFRVF</sequence>
<dbReference type="Proteomes" id="UP000064967">
    <property type="component" value="Chromosome"/>
</dbReference>
<dbReference type="EMBL" id="CP012333">
    <property type="protein sequence ID" value="AKV04368.1"/>
    <property type="molecule type" value="Genomic_DNA"/>
</dbReference>
<proteinExistence type="predicted"/>
<feature type="chain" id="PRO_5005467488" evidence="2">
    <location>
        <begin position="22"/>
        <end position="360"/>
    </location>
</feature>
<keyword evidence="4" id="KW-1185">Reference proteome</keyword>
<feature type="signal peptide" evidence="2">
    <location>
        <begin position="1"/>
        <end position="21"/>
    </location>
</feature>
<gene>
    <name evidence="3" type="ORF">AKJ09_11031</name>
</gene>
<dbReference type="RefSeq" id="WP_146654995.1">
    <property type="nucleotide sequence ID" value="NZ_CP012333.1"/>
</dbReference>
<evidence type="ECO:0000313" key="4">
    <source>
        <dbReference type="Proteomes" id="UP000064967"/>
    </source>
</evidence>
<dbReference type="STRING" id="1391654.AKJ09_11031"/>
<reference evidence="3 4" key="1">
    <citation type="submission" date="2015-08" db="EMBL/GenBank/DDBJ databases">
        <authorList>
            <person name="Babu N.S."/>
            <person name="Beckwith C.J."/>
            <person name="Beseler K.G."/>
            <person name="Brison A."/>
            <person name="Carone J.V."/>
            <person name="Caskin T.P."/>
            <person name="Diamond M."/>
            <person name="Durham M.E."/>
            <person name="Foxe J.M."/>
            <person name="Go M."/>
            <person name="Henderson B.A."/>
            <person name="Jones I.B."/>
            <person name="McGettigan J.A."/>
            <person name="Micheletti S.J."/>
            <person name="Nasrallah M.E."/>
            <person name="Ortiz D."/>
            <person name="Piller C.R."/>
            <person name="Privatt S.R."/>
            <person name="Schneider S.L."/>
            <person name="Sharp S."/>
            <person name="Smith T.C."/>
            <person name="Stanton J.D."/>
            <person name="Ullery H.E."/>
            <person name="Wilson R.J."/>
            <person name="Serrano M.G."/>
            <person name="Buck G."/>
            <person name="Lee V."/>
            <person name="Wang Y."/>
            <person name="Carvalho R."/>
            <person name="Voegtly L."/>
            <person name="Shi R."/>
            <person name="Duckworth R."/>
            <person name="Johnson A."/>
            <person name="Loviza R."/>
            <person name="Walstead R."/>
            <person name="Shah Z."/>
            <person name="Kiflezghi M."/>
            <person name="Wade K."/>
            <person name="Ball S.L."/>
            <person name="Bradley K.W."/>
            <person name="Asai D.J."/>
            <person name="Bowman C.A."/>
            <person name="Russell D.A."/>
            <person name="Pope W.H."/>
            <person name="Jacobs-Sera D."/>
            <person name="Hendrix R.W."/>
            <person name="Hatfull G.F."/>
        </authorList>
    </citation>
    <scope>NUCLEOTIDE SEQUENCE [LARGE SCALE GENOMIC DNA]</scope>
    <source>
        <strain evidence="3 4">DSM 27648</strain>
    </source>
</reference>
<feature type="region of interest" description="Disordered" evidence="1">
    <location>
        <begin position="132"/>
        <end position="187"/>
    </location>
</feature>
<protein>
    <submittedName>
        <fullName evidence="3">Uncharacterized protein</fullName>
    </submittedName>
</protein>
<organism evidence="3 4">
    <name type="scientific">Labilithrix luteola</name>
    <dbReference type="NCBI Taxonomy" id="1391654"/>
    <lineage>
        <taxon>Bacteria</taxon>
        <taxon>Pseudomonadati</taxon>
        <taxon>Myxococcota</taxon>
        <taxon>Polyangia</taxon>
        <taxon>Polyangiales</taxon>
        <taxon>Labilitrichaceae</taxon>
        <taxon>Labilithrix</taxon>
    </lineage>
</organism>
<dbReference type="AlphaFoldDB" id="A0A0K1QF68"/>
<accession>A0A0K1QF68</accession>